<reference evidence="2 3" key="1">
    <citation type="submission" date="2019-11" db="EMBL/GenBank/DDBJ databases">
        <title>Comparative genomics of hydrocarbon-degrading Desulfosarcina strains.</title>
        <authorList>
            <person name="Watanabe M."/>
            <person name="Kojima H."/>
            <person name="Fukui M."/>
        </authorList>
    </citation>
    <scope>NUCLEOTIDE SEQUENCE [LARGE SCALE GENOMIC DNA]</scope>
    <source>
        <strain evidence="2 3">28bB2T</strain>
    </source>
</reference>
<keyword evidence="1" id="KW-0812">Transmembrane</keyword>
<protein>
    <submittedName>
        <fullName evidence="2">Uncharacterized protein</fullName>
    </submittedName>
</protein>
<dbReference type="KEGG" id="dov:DSCO28_20530"/>
<sequence>MSISKEPIRPFVDPAWEQVSRQVTPHEVWEAYQKQARIAESPLNPIFLDVCLDAHQEGQCTTDNWLYVHVKELTFPGDRKLEEPKDKWLYVLESKSGKPKPIAEVYVDEEGNWLYGDPGNPKHQAKKFQTPYFPLDPGIAEPVDYYFFISPFRLTTKGLKIVVDHARIAAVCVSYPGTTGIHETHDKVSCDVVGVPDPFSWAIAAHQDYFVPFLELYQHWVVDDDRQAKLFIAMILKAVIDAGDAPGIADNWLRFGGEFRGGAEPAVWIGQYEKREKELRESAERAHDYLRLWVRSYWHRAVEASAQEAGEGPLAEALAHWALVVDRILETEPGRVFAMNLCNDEERLVRQYIFPMEPPEAPMGEWSNLQPSTVDAKSKFTVTRRSYKLTLKAFTSVLPAMLAAGKSPPPPAKEVSREPAPIENYKKATPPLDAYKKNIDREEVYLRRYLENLDIKTRGVSYRLVHRNLISGRQPLEGINIDAQRRAENLYLGSYRKLIEEAEKAAQDQRAEDIRVDEERAREQRDRDIRAEEEKAIARRAEDIRTEERRVDEVNRRALENYDAKRTRTQKFFDQLDAKFNMARARVPEDVRRFASRVAVTTSGVLEVVNFAWGLHQYFSEPRSNERKQYSLLGWQVSMELLKHVVQPSSQLLEFAAQGTKNFKERVLVASGRTADQAAKHLSVRALGGTAAFAGMVAGTIELLSSQKEYVYQGMAENDMNVKIGSAMRGFGATLTVIGGGLLLAKSVSGGALFGGPWGAIIGFVGGGLIMAGGAVAAWLKRTELEKYAQLCFLGELRDSENSPAESCHKFWWSPVRLGAGPAIDEARSLVSLVSNFTIKAGIFDGGCWLMIEVGYLPDEGIIEILVDNDYSTPGPLSPSDHFKTLPHWQMHSFLTAVSVDLLTEKISIAGQHKEPSNVRFLRQEDGRLTGIFLLAGHWHEQPAIMNIGAKRAPPLGSLGKPFSSNCYVRLQLPNGDSIPNATNTKPLLNKAGNLTRAVGHWLKVVPGEPNIERIRMADGTYKVTGIQYPAANSLRQTDIVDLELHGSRVEASAAILQSYEA</sequence>
<feature type="transmembrane region" description="Helical" evidence="1">
    <location>
        <begin position="757"/>
        <end position="780"/>
    </location>
</feature>
<accession>A0A5K7ZMT6</accession>
<organism evidence="2 3">
    <name type="scientific">Desulfosarcina ovata subsp. sediminis</name>
    <dbReference type="NCBI Taxonomy" id="885957"/>
    <lineage>
        <taxon>Bacteria</taxon>
        <taxon>Pseudomonadati</taxon>
        <taxon>Thermodesulfobacteriota</taxon>
        <taxon>Desulfobacteria</taxon>
        <taxon>Desulfobacterales</taxon>
        <taxon>Desulfosarcinaceae</taxon>
        <taxon>Desulfosarcina</taxon>
    </lineage>
</organism>
<keyword evidence="1" id="KW-0472">Membrane</keyword>
<dbReference type="EMBL" id="AP021876">
    <property type="protein sequence ID" value="BBO81487.1"/>
    <property type="molecule type" value="Genomic_DNA"/>
</dbReference>
<feature type="transmembrane region" description="Helical" evidence="1">
    <location>
        <begin position="726"/>
        <end position="745"/>
    </location>
</feature>
<evidence type="ECO:0000256" key="1">
    <source>
        <dbReference type="SAM" id="Phobius"/>
    </source>
</evidence>
<dbReference type="AlphaFoldDB" id="A0A5K7ZMT6"/>
<evidence type="ECO:0000313" key="2">
    <source>
        <dbReference type="EMBL" id="BBO81487.1"/>
    </source>
</evidence>
<proteinExistence type="predicted"/>
<feature type="transmembrane region" description="Helical" evidence="1">
    <location>
        <begin position="686"/>
        <end position="705"/>
    </location>
</feature>
<dbReference type="Proteomes" id="UP000425960">
    <property type="component" value="Chromosome"/>
</dbReference>
<evidence type="ECO:0000313" key="3">
    <source>
        <dbReference type="Proteomes" id="UP000425960"/>
    </source>
</evidence>
<name>A0A5K7ZMT6_9BACT</name>
<keyword evidence="1" id="KW-1133">Transmembrane helix</keyword>
<gene>
    <name evidence="2" type="ORF">DSCO28_20530</name>
</gene>